<evidence type="ECO:0000313" key="2">
    <source>
        <dbReference type="Proteomes" id="UP000054248"/>
    </source>
</evidence>
<name>A0A0C3QNU0_9AGAM</name>
<protein>
    <submittedName>
        <fullName evidence="1">Uncharacterized protein</fullName>
    </submittedName>
</protein>
<gene>
    <name evidence="1" type="ORF">M407DRAFT_242477</name>
</gene>
<sequence length="69" mass="7417">MKAAISVVGTFFSCYSGLDSCRIIDTGSAVGSKGLIRKGLHVYVNVLGRNVDRVGLVVMQRPVNEHPKV</sequence>
<keyword evidence="2" id="KW-1185">Reference proteome</keyword>
<organism evidence="1 2">
    <name type="scientific">Tulasnella calospora MUT 4182</name>
    <dbReference type="NCBI Taxonomy" id="1051891"/>
    <lineage>
        <taxon>Eukaryota</taxon>
        <taxon>Fungi</taxon>
        <taxon>Dikarya</taxon>
        <taxon>Basidiomycota</taxon>
        <taxon>Agaricomycotina</taxon>
        <taxon>Agaricomycetes</taxon>
        <taxon>Cantharellales</taxon>
        <taxon>Tulasnellaceae</taxon>
        <taxon>Tulasnella</taxon>
    </lineage>
</organism>
<dbReference type="EMBL" id="KN822978">
    <property type="protein sequence ID" value="KIO29811.1"/>
    <property type="molecule type" value="Genomic_DNA"/>
</dbReference>
<dbReference type="AlphaFoldDB" id="A0A0C3QNU0"/>
<proteinExistence type="predicted"/>
<accession>A0A0C3QNU0</accession>
<evidence type="ECO:0000313" key="1">
    <source>
        <dbReference type="EMBL" id="KIO29811.1"/>
    </source>
</evidence>
<reference evidence="2" key="2">
    <citation type="submission" date="2015-01" db="EMBL/GenBank/DDBJ databases">
        <title>Evolutionary Origins and Diversification of the Mycorrhizal Mutualists.</title>
        <authorList>
            <consortium name="DOE Joint Genome Institute"/>
            <consortium name="Mycorrhizal Genomics Consortium"/>
            <person name="Kohler A."/>
            <person name="Kuo A."/>
            <person name="Nagy L.G."/>
            <person name="Floudas D."/>
            <person name="Copeland A."/>
            <person name="Barry K.W."/>
            <person name="Cichocki N."/>
            <person name="Veneault-Fourrey C."/>
            <person name="LaButti K."/>
            <person name="Lindquist E.A."/>
            <person name="Lipzen A."/>
            <person name="Lundell T."/>
            <person name="Morin E."/>
            <person name="Murat C."/>
            <person name="Riley R."/>
            <person name="Ohm R."/>
            <person name="Sun H."/>
            <person name="Tunlid A."/>
            <person name="Henrissat B."/>
            <person name="Grigoriev I.V."/>
            <person name="Hibbett D.S."/>
            <person name="Martin F."/>
        </authorList>
    </citation>
    <scope>NUCLEOTIDE SEQUENCE [LARGE SCALE GENOMIC DNA]</scope>
    <source>
        <strain evidence="2">MUT 4182</strain>
    </source>
</reference>
<dbReference type="HOGENOM" id="CLU_2777762_0_0_1"/>
<dbReference type="Proteomes" id="UP000054248">
    <property type="component" value="Unassembled WGS sequence"/>
</dbReference>
<reference evidence="1 2" key="1">
    <citation type="submission" date="2014-04" db="EMBL/GenBank/DDBJ databases">
        <authorList>
            <consortium name="DOE Joint Genome Institute"/>
            <person name="Kuo A."/>
            <person name="Girlanda M."/>
            <person name="Perotto S."/>
            <person name="Kohler A."/>
            <person name="Nagy L.G."/>
            <person name="Floudas D."/>
            <person name="Copeland A."/>
            <person name="Barry K.W."/>
            <person name="Cichocki N."/>
            <person name="Veneault-Fourrey C."/>
            <person name="LaButti K."/>
            <person name="Lindquist E.A."/>
            <person name="Lipzen A."/>
            <person name="Lundell T."/>
            <person name="Morin E."/>
            <person name="Murat C."/>
            <person name="Sun H."/>
            <person name="Tunlid A."/>
            <person name="Henrissat B."/>
            <person name="Grigoriev I.V."/>
            <person name="Hibbett D.S."/>
            <person name="Martin F."/>
            <person name="Nordberg H.P."/>
            <person name="Cantor M.N."/>
            <person name="Hua S.X."/>
        </authorList>
    </citation>
    <scope>NUCLEOTIDE SEQUENCE [LARGE SCALE GENOMIC DNA]</scope>
    <source>
        <strain evidence="1 2">MUT 4182</strain>
    </source>
</reference>